<dbReference type="RefSeq" id="WP_130935630.1">
    <property type="nucleotide sequence ID" value="NZ_BMEE01000001.1"/>
</dbReference>
<sequence length="111" mass="13116">MRRKSRRISIGFGYIGFGNKQSNFNQKNDNPFTTAKERLHEASHYHFKLDFKHKNLSKADKALIKNKIRKAEKRKIIIATIITLIVMIILYFLVKIYVFTAIDNRNTPIEY</sequence>
<keyword evidence="3" id="KW-1185">Reference proteome</keyword>
<keyword evidence="1" id="KW-0812">Transmembrane</keyword>
<feature type="transmembrane region" description="Helical" evidence="1">
    <location>
        <begin position="76"/>
        <end position="98"/>
    </location>
</feature>
<comment type="caution">
    <text evidence="2">The sequence shown here is derived from an EMBL/GenBank/DDBJ whole genome shotgun (WGS) entry which is preliminary data.</text>
</comment>
<evidence type="ECO:0000313" key="2">
    <source>
        <dbReference type="EMBL" id="TBN19116.1"/>
    </source>
</evidence>
<evidence type="ECO:0000256" key="1">
    <source>
        <dbReference type="SAM" id="Phobius"/>
    </source>
</evidence>
<name>A0A4Q9FTL4_9FLAO</name>
<keyword evidence="1" id="KW-1133">Transmembrane helix</keyword>
<evidence type="ECO:0000313" key="3">
    <source>
        <dbReference type="Proteomes" id="UP000292372"/>
    </source>
</evidence>
<organism evidence="2 3">
    <name type="scientific">Hyunsoonleella pacifica</name>
    <dbReference type="NCBI Taxonomy" id="1080224"/>
    <lineage>
        <taxon>Bacteria</taxon>
        <taxon>Pseudomonadati</taxon>
        <taxon>Bacteroidota</taxon>
        <taxon>Flavobacteriia</taxon>
        <taxon>Flavobacteriales</taxon>
        <taxon>Flavobacteriaceae</taxon>
    </lineage>
</organism>
<accession>A0A4Q9FTL4</accession>
<dbReference type="OrthoDB" id="1453627at2"/>
<gene>
    <name evidence="2" type="ORF">EYD46_03360</name>
</gene>
<protein>
    <submittedName>
        <fullName evidence="2">Uncharacterized protein</fullName>
    </submittedName>
</protein>
<keyword evidence="1" id="KW-0472">Membrane</keyword>
<dbReference type="AlphaFoldDB" id="A0A4Q9FTL4"/>
<proteinExistence type="predicted"/>
<reference evidence="2 3" key="1">
    <citation type="journal article" date="2015" name="Int. J. Syst. Evol. Microbiol.">
        <title>Hyunsoonleella pacifica sp. nov., isolated from seawater of South Pacific Gyre.</title>
        <authorList>
            <person name="Gao X."/>
            <person name="Zhang Z."/>
            <person name="Dai X."/>
            <person name="Zhang X.H."/>
        </authorList>
    </citation>
    <scope>NUCLEOTIDE SEQUENCE [LARGE SCALE GENOMIC DNA]</scope>
    <source>
        <strain evidence="2 3">SW033</strain>
    </source>
</reference>
<dbReference type="EMBL" id="SIRS01000001">
    <property type="protein sequence ID" value="TBN19116.1"/>
    <property type="molecule type" value="Genomic_DNA"/>
</dbReference>
<dbReference type="Proteomes" id="UP000292372">
    <property type="component" value="Unassembled WGS sequence"/>
</dbReference>